<sequence>MREERVHHDTWRTFNPSEQRNILNDMSLDEAAMQRMVDSAQDLGERVVHEPMALHPIAGNMYRQMSYFESETGIPAADQMSEWAYDFQASGADNLSAFDRFIDSLPERLITDPSDFNTVKIYGKIFGEAHILYRELDYLQDYDSLVNEQKGLSLWVLMMYLARDRFVAYIEGDWESVRRIFRDQLAVFAQFHWCWLIKWVWEKIRVEGLRGQRLVERLDLGMGVHSSIQNNYVDDYDELPVGPNGERF</sequence>
<keyword evidence="2" id="KW-1185">Reference proteome</keyword>
<evidence type="ECO:0000313" key="1">
    <source>
        <dbReference type="EMBL" id="PSN73358.1"/>
    </source>
</evidence>
<evidence type="ECO:0000313" key="2">
    <source>
        <dbReference type="Proteomes" id="UP000240883"/>
    </source>
</evidence>
<proteinExistence type="predicted"/>
<protein>
    <submittedName>
        <fullName evidence="1">Uncharacterized protein</fullName>
    </submittedName>
</protein>
<organism evidence="1 2">
    <name type="scientific">Corynespora cassiicola Philippines</name>
    <dbReference type="NCBI Taxonomy" id="1448308"/>
    <lineage>
        <taxon>Eukaryota</taxon>
        <taxon>Fungi</taxon>
        <taxon>Dikarya</taxon>
        <taxon>Ascomycota</taxon>
        <taxon>Pezizomycotina</taxon>
        <taxon>Dothideomycetes</taxon>
        <taxon>Pleosporomycetidae</taxon>
        <taxon>Pleosporales</taxon>
        <taxon>Corynesporascaceae</taxon>
        <taxon>Corynespora</taxon>
    </lineage>
</organism>
<name>A0A2T2P7P4_CORCC</name>
<gene>
    <name evidence="1" type="ORF">BS50DRAFT_582900</name>
</gene>
<dbReference type="EMBL" id="KZ678129">
    <property type="protein sequence ID" value="PSN73358.1"/>
    <property type="molecule type" value="Genomic_DNA"/>
</dbReference>
<accession>A0A2T2P7P4</accession>
<reference evidence="1 2" key="1">
    <citation type="journal article" date="2018" name="Front. Microbiol.">
        <title>Genome-Wide Analysis of Corynespora cassiicola Leaf Fall Disease Putative Effectors.</title>
        <authorList>
            <person name="Lopez D."/>
            <person name="Ribeiro S."/>
            <person name="Label P."/>
            <person name="Fumanal B."/>
            <person name="Venisse J.S."/>
            <person name="Kohler A."/>
            <person name="de Oliveira R.R."/>
            <person name="Labutti K."/>
            <person name="Lipzen A."/>
            <person name="Lail K."/>
            <person name="Bauer D."/>
            <person name="Ohm R.A."/>
            <person name="Barry K.W."/>
            <person name="Spatafora J."/>
            <person name="Grigoriev I.V."/>
            <person name="Martin F.M."/>
            <person name="Pujade-Renaud V."/>
        </authorList>
    </citation>
    <scope>NUCLEOTIDE SEQUENCE [LARGE SCALE GENOMIC DNA]</scope>
    <source>
        <strain evidence="1 2">Philippines</strain>
    </source>
</reference>
<dbReference type="Proteomes" id="UP000240883">
    <property type="component" value="Unassembled WGS sequence"/>
</dbReference>
<dbReference type="AlphaFoldDB" id="A0A2T2P7P4"/>